<keyword evidence="1" id="KW-0645">Protease</keyword>
<name>A0A450TES2_9GAMM</name>
<dbReference type="NCBIfam" id="TIGR03698">
    <property type="entry name" value="clan_AA_DTGF"/>
    <property type="match status" value="1"/>
</dbReference>
<keyword evidence="1" id="KW-0378">Hydrolase</keyword>
<dbReference type="EMBL" id="CAADEX010000152">
    <property type="protein sequence ID" value="VFJ65624.1"/>
    <property type="molecule type" value="Genomic_DNA"/>
</dbReference>
<gene>
    <name evidence="1" type="ORF">BECKDK2373B_GA0170837_11527</name>
</gene>
<sequence length="101" mass="11161">MVDTGALMLCIPKHVALQLELEENRKREVTTADGSRHKVSYVGPIEVIFENRNCFVGALVMGDEVLLGAVPMEDMDLIISPAHRKLVVNPQSPNFPHALVK</sequence>
<evidence type="ECO:0000313" key="1">
    <source>
        <dbReference type="EMBL" id="VFJ65624.1"/>
    </source>
</evidence>
<protein>
    <submittedName>
        <fullName evidence="1">Clan AA aspartic protease, AF_0612 family</fullName>
    </submittedName>
</protein>
<organism evidence="1">
    <name type="scientific">Candidatus Kentrum sp. DK</name>
    <dbReference type="NCBI Taxonomy" id="2126562"/>
    <lineage>
        <taxon>Bacteria</taxon>
        <taxon>Pseudomonadati</taxon>
        <taxon>Pseudomonadota</taxon>
        <taxon>Gammaproteobacteria</taxon>
        <taxon>Candidatus Kentrum</taxon>
    </lineage>
</organism>
<dbReference type="GO" id="GO:0006508">
    <property type="term" value="P:proteolysis"/>
    <property type="evidence" value="ECO:0007669"/>
    <property type="project" value="UniProtKB-KW"/>
</dbReference>
<dbReference type="GO" id="GO:0008233">
    <property type="term" value="F:peptidase activity"/>
    <property type="evidence" value="ECO:0007669"/>
    <property type="project" value="UniProtKB-KW"/>
</dbReference>
<proteinExistence type="predicted"/>
<dbReference type="InterPro" id="IPR022274">
    <property type="entry name" value="Peptidase_asp_AF0612"/>
</dbReference>
<dbReference type="AlphaFoldDB" id="A0A450TES2"/>
<accession>A0A450TES2</accession>
<reference evidence="1" key="1">
    <citation type="submission" date="2019-02" db="EMBL/GenBank/DDBJ databases">
        <authorList>
            <person name="Gruber-Vodicka R. H."/>
            <person name="Seah K. B. B."/>
        </authorList>
    </citation>
    <scope>NUCLEOTIDE SEQUENCE</scope>
    <source>
        <strain evidence="1">BECK_DK47</strain>
    </source>
</reference>
<dbReference type="InterPro" id="IPR021109">
    <property type="entry name" value="Peptidase_aspartic_dom_sf"/>
</dbReference>
<dbReference type="Gene3D" id="2.40.70.10">
    <property type="entry name" value="Acid Proteases"/>
    <property type="match status" value="1"/>
</dbReference>